<sequence length="1139" mass="126430">MATLKFLPVWASVSVTFMVVVVAAMFISAESTIYVYFSRVPPPRSRSSNAVFQFLVETLDGYNACKRYNCSFQCELDGKAYPCHGHGIVLKNLTQNQEHYFLLNVTTNKGERNSSVYSWFIDTIPPTAAITSEETYTSGKRVAIDITFSELCTGLGGFKCQNSTNCDVLVAGPAQVVASSFQIIKPGFKYSLDLILSSKIVYGHAVISMVENTCADQAGNKFMRTNGSTLIIHFDRRPVMVDFWTSVPSYELKINSIPRTVIATCKPEDMIIFLDFSIPIRNSTEQILSALHVNSSILTPFHDRSNEARRFSFMLNNISRTEIITIELQATSILGRTGIPVSPVAPITFLFDSMRPSVILRTSSLGRPRDFDINIIAEFTKPVFGFDASMIEVLGGRLTRQVQRELQDLSRALYSLTVHAESENEVSVTIPAGKVTDISGNENLASNQLVFKHYSAPAICIALYSFVSAGTIATSLIAAMVLLSSANLEAISILALGGANCPTSNPSMNLNGMVGHLQVFALTSWFSADQPVKYLETTRGLRWLIPHHKLPWTDSDTSSSISEKENLAGRTNDLSEHNSHNRDHHLPTKITTISGWLHNHQHNISRANIVYGLPLSSIEYFSYFLRGEPMSASMVAKGMENYKGWQDMEMNLFWLGIGGGCLILAHVFIILFLRRRTGKPPRGSFSVPRFELFILILLLPCLSQSSAFLIKGGSTRGIITGVLLLAIPAAFILSASLFIIIVINSGKFARYEEFNQVPNQEVWYKKLWFLFVGKPTTGKWFYRDGLPSSFLSGFGILFDNCKGSPVLVLGNQHELNTMTKWTESGQSGNERIKGVNSEDSNEENKNSIFRRVLGCMQQYYIILDLLRRVGLGMISVAYPPEKTSKSLFALVITLVQFIYLFTIKPYISRSVHVVESVSLLCEAGVFGIFVIQSGSKSTEARTSELIMIVLLLLTFIAQLINQWYAMVNTLLRLSKPQTNSLRHGLKLAAKGLILPFLPKKHWPSVVSTFSQTETEQLSVNPASSGTELGRRKRAGYMDPVSAMTATVVPVQSLHTPSPSVIERRDPRNSKAATNAHIEVEGIWLTGHKAGINDELKMLRELAKAGFSREDRVDEASTSYTLDAQPPSDEHYLGIPKPRY</sequence>
<keyword evidence="2" id="KW-0472">Membrane</keyword>
<accession>A0A444YSP8</accession>
<evidence type="ECO:0000256" key="1">
    <source>
        <dbReference type="SAM" id="MobiDB-lite"/>
    </source>
</evidence>
<protein>
    <recommendedName>
        <fullName evidence="5">Bacterial Ig-like domain-containing protein</fullName>
    </recommendedName>
</protein>
<evidence type="ECO:0000256" key="2">
    <source>
        <dbReference type="SAM" id="Phobius"/>
    </source>
</evidence>
<name>A0A444YSP8_ARAHY</name>
<feature type="transmembrane region" description="Helical" evidence="2">
    <location>
        <begin position="722"/>
        <end position="743"/>
    </location>
</feature>
<feature type="transmembrane region" description="Helical" evidence="2">
    <location>
        <begin position="913"/>
        <end position="933"/>
    </location>
</feature>
<proteinExistence type="predicted"/>
<gene>
    <name evidence="3" type="ORF">Ahy_B06g084762</name>
</gene>
<organism evidence="3 4">
    <name type="scientific">Arachis hypogaea</name>
    <name type="common">Peanut</name>
    <dbReference type="NCBI Taxonomy" id="3818"/>
    <lineage>
        <taxon>Eukaryota</taxon>
        <taxon>Viridiplantae</taxon>
        <taxon>Streptophyta</taxon>
        <taxon>Embryophyta</taxon>
        <taxon>Tracheophyta</taxon>
        <taxon>Spermatophyta</taxon>
        <taxon>Magnoliopsida</taxon>
        <taxon>eudicotyledons</taxon>
        <taxon>Gunneridae</taxon>
        <taxon>Pentapetalae</taxon>
        <taxon>rosids</taxon>
        <taxon>fabids</taxon>
        <taxon>Fabales</taxon>
        <taxon>Fabaceae</taxon>
        <taxon>Papilionoideae</taxon>
        <taxon>50 kb inversion clade</taxon>
        <taxon>dalbergioids sensu lato</taxon>
        <taxon>Dalbergieae</taxon>
        <taxon>Pterocarpus clade</taxon>
        <taxon>Arachis</taxon>
    </lineage>
</organism>
<keyword evidence="2" id="KW-0812">Transmembrane</keyword>
<feature type="region of interest" description="Disordered" evidence="1">
    <location>
        <begin position="1053"/>
        <end position="1072"/>
    </location>
</feature>
<dbReference type="EMBL" id="SDMP01000016">
    <property type="protein sequence ID" value="RYR04947.1"/>
    <property type="molecule type" value="Genomic_DNA"/>
</dbReference>
<feature type="transmembrane region" description="Helical" evidence="2">
    <location>
        <begin position="692"/>
        <end position="710"/>
    </location>
</feature>
<feature type="transmembrane region" description="Helical" evidence="2">
    <location>
        <begin position="652"/>
        <end position="672"/>
    </location>
</feature>
<feature type="transmembrane region" description="Helical" evidence="2">
    <location>
        <begin position="945"/>
        <end position="965"/>
    </location>
</feature>
<dbReference type="Proteomes" id="UP000289738">
    <property type="component" value="Chromosome B06"/>
</dbReference>
<reference evidence="3 4" key="1">
    <citation type="submission" date="2019-01" db="EMBL/GenBank/DDBJ databases">
        <title>Sequencing of cultivated peanut Arachis hypogaea provides insights into genome evolution and oil improvement.</title>
        <authorList>
            <person name="Chen X."/>
        </authorList>
    </citation>
    <scope>NUCLEOTIDE SEQUENCE [LARGE SCALE GENOMIC DNA]</scope>
    <source>
        <strain evidence="4">cv. Fuhuasheng</strain>
        <tissue evidence="3">Leaves</tissue>
    </source>
</reference>
<evidence type="ECO:0008006" key="5">
    <source>
        <dbReference type="Google" id="ProtNLM"/>
    </source>
</evidence>
<dbReference type="STRING" id="3818.A0A444YSP8"/>
<feature type="transmembrane region" description="Helical" evidence="2">
    <location>
        <begin position="887"/>
        <end position="907"/>
    </location>
</feature>
<feature type="compositionally biased region" description="Basic and acidic residues" evidence="1">
    <location>
        <begin position="562"/>
        <end position="584"/>
    </location>
</feature>
<keyword evidence="4" id="KW-1185">Reference proteome</keyword>
<evidence type="ECO:0000313" key="3">
    <source>
        <dbReference type="EMBL" id="RYR04947.1"/>
    </source>
</evidence>
<feature type="region of interest" description="Disordered" evidence="1">
    <location>
        <begin position="554"/>
        <end position="584"/>
    </location>
</feature>
<comment type="caution">
    <text evidence="3">The sequence shown here is derived from an EMBL/GenBank/DDBJ whole genome shotgun (WGS) entry which is preliminary data.</text>
</comment>
<keyword evidence="2" id="KW-1133">Transmembrane helix</keyword>
<evidence type="ECO:0000313" key="4">
    <source>
        <dbReference type="Proteomes" id="UP000289738"/>
    </source>
</evidence>
<feature type="transmembrane region" description="Helical" evidence="2">
    <location>
        <begin position="7"/>
        <end position="37"/>
    </location>
</feature>
<dbReference type="AlphaFoldDB" id="A0A444YSP8"/>
<dbReference type="PANTHER" id="PTHR34677">
    <property type="match status" value="1"/>
</dbReference>
<dbReference type="PANTHER" id="PTHR34677:SF3">
    <property type="entry name" value="BACTERIAL IG-LIKE DOMAIN-CONTAINING PROTEIN"/>
    <property type="match status" value="1"/>
</dbReference>